<dbReference type="Proteomes" id="UP000515211">
    <property type="component" value="Chromosome 9"/>
</dbReference>
<comment type="similarity">
    <text evidence="1">Belongs to the plant acyltransferase family.</text>
</comment>
<proteinExistence type="inferred from homology"/>
<reference evidence="2" key="1">
    <citation type="journal article" date="2016" name="Nat. Genet.">
        <title>The genome sequences of Arachis duranensis and Arachis ipaensis, the diploid ancestors of cultivated peanut.</title>
        <authorList>
            <person name="Bertioli D.J."/>
            <person name="Cannon S.B."/>
            <person name="Froenicke L."/>
            <person name="Huang G."/>
            <person name="Farmer A.D."/>
            <person name="Cannon E.K."/>
            <person name="Liu X."/>
            <person name="Gao D."/>
            <person name="Clevenger J."/>
            <person name="Dash S."/>
            <person name="Ren L."/>
            <person name="Moretzsohn M.C."/>
            <person name="Shirasawa K."/>
            <person name="Huang W."/>
            <person name="Vidigal B."/>
            <person name="Abernathy B."/>
            <person name="Chu Y."/>
            <person name="Niederhuth C.E."/>
            <person name="Umale P."/>
            <person name="Araujo A.C."/>
            <person name="Kozik A."/>
            <person name="Kim K.D."/>
            <person name="Burow M.D."/>
            <person name="Varshney R.K."/>
            <person name="Wang X."/>
            <person name="Zhang X."/>
            <person name="Barkley N."/>
            <person name="Guimaraes P.M."/>
            <person name="Isobe S."/>
            <person name="Guo B."/>
            <person name="Liao B."/>
            <person name="Stalker H.T."/>
            <person name="Schmitz R.J."/>
            <person name="Scheffler B.E."/>
            <person name="Leal-Bertioli S.C."/>
            <person name="Xun X."/>
            <person name="Jackson S.A."/>
            <person name="Michelmore R."/>
            <person name="Ozias-Akins P."/>
        </authorList>
    </citation>
    <scope>NUCLEOTIDE SEQUENCE [LARGE SCALE GENOMIC DNA]</scope>
    <source>
        <strain evidence="2">cv. V14167</strain>
    </source>
</reference>
<sequence length="455" mass="52025">MVTIIGSYSVTPKEETPNGVLWLAENDQVPRWSHQSILYIYKPKHSESEDDFNVFVERMRESLSHILVPYYPLAGRLNWIQGGRLKLDCNAKGAMLLEAQSNKSMAEYGDFSPSQPIKELIPTVDYSRPIEELPLLLAQITRFQQLQEGIAIGIAWSHPICDGLAAIHFINSWAKVTRGNKLEANEIPILDRTLLKPSHPLSQPRFDHREYKPLPLILGRSDTIEEQKKKTSFVQLKLTSMQVQKLKKNANNNDFQSEKPYTRFEAIGAHLWRCACKARELHKNQPTVFKTVVDIRKKMNPPLPQNYFGNALAGTVSPTCYVGEIVAKPLSYAAKNIREAVKMINDEYIRSQIDFYAGEEHMDRIRVPYLEKGEHRADILFSGNPNLRVTSWMGMPVYEADFGWGRLVHFGQGALSPFDVGFVALSPDMDGSILVFMHFQEAHMQNFIKFFWEDI</sequence>
<dbReference type="InterPro" id="IPR023213">
    <property type="entry name" value="CAT-like_dom_sf"/>
</dbReference>
<dbReference type="OrthoDB" id="671439at2759"/>
<dbReference type="PANTHER" id="PTHR31642">
    <property type="entry name" value="TRICHOTHECENE 3-O-ACETYLTRANSFERASE"/>
    <property type="match status" value="1"/>
</dbReference>
<dbReference type="InterPro" id="IPR050317">
    <property type="entry name" value="Plant_Fungal_Acyltransferase"/>
</dbReference>
<protein>
    <submittedName>
        <fullName evidence="3">Spermidine hydroxycinnamoyl transferase isoform X1</fullName>
    </submittedName>
</protein>
<reference evidence="3" key="2">
    <citation type="submission" date="2025-08" db="UniProtKB">
        <authorList>
            <consortium name="RefSeq"/>
        </authorList>
    </citation>
    <scope>IDENTIFICATION</scope>
    <source>
        <tissue evidence="3">Whole plant</tissue>
    </source>
</reference>
<organism evidence="2 3">
    <name type="scientific">Arachis duranensis</name>
    <name type="common">Wild peanut</name>
    <dbReference type="NCBI Taxonomy" id="130453"/>
    <lineage>
        <taxon>Eukaryota</taxon>
        <taxon>Viridiplantae</taxon>
        <taxon>Streptophyta</taxon>
        <taxon>Embryophyta</taxon>
        <taxon>Tracheophyta</taxon>
        <taxon>Spermatophyta</taxon>
        <taxon>Magnoliopsida</taxon>
        <taxon>eudicotyledons</taxon>
        <taxon>Gunneridae</taxon>
        <taxon>Pentapetalae</taxon>
        <taxon>rosids</taxon>
        <taxon>fabids</taxon>
        <taxon>Fabales</taxon>
        <taxon>Fabaceae</taxon>
        <taxon>Papilionoideae</taxon>
        <taxon>50 kb inversion clade</taxon>
        <taxon>dalbergioids sensu lato</taxon>
        <taxon>Dalbergieae</taxon>
        <taxon>Pterocarpus clade</taxon>
        <taxon>Arachis</taxon>
    </lineage>
</organism>
<evidence type="ECO:0000313" key="3">
    <source>
        <dbReference type="RefSeq" id="XP_015938895.1"/>
    </source>
</evidence>
<dbReference type="Gene3D" id="3.30.559.10">
    <property type="entry name" value="Chloramphenicol acetyltransferase-like domain"/>
    <property type="match status" value="2"/>
</dbReference>
<evidence type="ECO:0000256" key="1">
    <source>
        <dbReference type="ARBA" id="ARBA00009861"/>
    </source>
</evidence>
<keyword evidence="3" id="KW-0808">Transferase</keyword>
<dbReference type="KEGG" id="adu:107464487"/>
<dbReference type="RefSeq" id="XP_015938895.1">
    <property type="nucleotide sequence ID" value="XM_016083409.3"/>
</dbReference>
<dbReference type="GO" id="GO:0016747">
    <property type="term" value="F:acyltransferase activity, transferring groups other than amino-acyl groups"/>
    <property type="evidence" value="ECO:0007669"/>
    <property type="project" value="TreeGrafter"/>
</dbReference>
<evidence type="ECO:0000313" key="2">
    <source>
        <dbReference type="Proteomes" id="UP000515211"/>
    </source>
</evidence>
<dbReference type="AlphaFoldDB" id="A0A6P4BFD2"/>
<dbReference type="GeneID" id="107464487"/>
<name>A0A6P4BFD2_ARADU</name>
<accession>A0A6P4BFD2</accession>
<dbReference type="PANTHER" id="PTHR31642:SF175">
    <property type="entry name" value="SPERMIDINE HYDROXYCINNAMOYL TRANSFERASE"/>
    <property type="match status" value="1"/>
</dbReference>
<gene>
    <name evidence="3" type="primary">LOC107464487</name>
</gene>
<dbReference type="Pfam" id="PF02458">
    <property type="entry name" value="Transferase"/>
    <property type="match status" value="1"/>
</dbReference>
<keyword evidence="2" id="KW-1185">Reference proteome</keyword>